<dbReference type="SUPFAM" id="SSF53474">
    <property type="entry name" value="alpha/beta-Hydrolases"/>
    <property type="match status" value="1"/>
</dbReference>
<name>A0A4P9XEZ9_9FUNG</name>
<comment type="similarity">
    <text evidence="1">Belongs to the peptidase S33 family. ABHD4/ABHD5 subfamily.</text>
</comment>
<dbReference type="Gene3D" id="3.40.50.1820">
    <property type="entry name" value="alpha/beta hydrolase"/>
    <property type="match status" value="1"/>
</dbReference>
<dbReference type="STRING" id="1555241.A0A4P9XEZ9"/>
<keyword evidence="4" id="KW-1185">Reference proteome</keyword>
<dbReference type="AlphaFoldDB" id="A0A4P9XEZ9"/>
<proteinExistence type="inferred from homology"/>
<feature type="non-terminal residue" evidence="3">
    <location>
        <position position="1"/>
    </location>
</feature>
<gene>
    <name evidence="3" type="ORF">CXG81DRAFT_6140</name>
</gene>
<dbReference type="OrthoDB" id="7457040at2759"/>
<dbReference type="GO" id="GO:0042171">
    <property type="term" value="F:lysophosphatidic acid acyltransferase activity"/>
    <property type="evidence" value="ECO:0007669"/>
    <property type="project" value="TreeGrafter"/>
</dbReference>
<accession>A0A4P9XEZ9</accession>
<evidence type="ECO:0000313" key="3">
    <source>
        <dbReference type="EMBL" id="RKP04145.1"/>
    </source>
</evidence>
<dbReference type="PANTHER" id="PTHR42886">
    <property type="entry name" value="RE40534P-RELATED"/>
    <property type="match status" value="1"/>
</dbReference>
<dbReference type="PANTHER" id="PTHR42886:SF29">
    <property type="entry name" value="PUMMELIG, ISOFORM A"/>
    <property type="match status" value="1"/>
</dbReference>
<feature type="domain" description="AB hydrolase-1" evidence="2">
    <location>
        <begin position="13"/>
        <end position="283"/>
    </location>
</feature>
<dbReference type="GO" id="GO:0055088">
    <property type="term" value="P:lipid homeostasis"/>
    <property type="evidence" value="ECO:0007669"/>
    <property type="project" value="TreeGrafter"/>
</dbReference>
<reference evidence="4" key="1">
    <citation type="journal article" date="2018" name="Nat. Microbiol.">
        <title>Leveraging single-cell genomics to expand the fungal tree of life.</title>
        <authorList>
            <person name="Ahrendt S.R."/>
            <person name="Quandt C.A."/>
            <person name="Ciobanu D."/>
            <person name="Clum A."/>
            <person name="Salamov A."/>
            <person name="Andreopoulos B."/>
            <person name="Cheng J.F."/>
            <person name="Woyke T."/>
            <person name="Pelin A."/>
            <person name="Henrissat B."/>
            <person name="Reynolds N.K."/>
            <person name="Benny G.L."/>
            <person name="Smith M.E."/>
            <person name="James T.Y."/>
            <person name="Grigoriev I.V."/>
        </authorList>
    </citation>
    <scope>NUCLEOTIDE SEQUENCE [LARGE SCALE GENOMIC DNA]</scope>
    <source>
        <strain evidence="4">ATCC 52028</strain>
    </source>
</reference>
<organism evidence="3 4">
    <name type="scientific">Caulochytrium protostelioides</name>
    <dbReference type="NCBI Taxonomy" id="1555241"/>
    <lineage>
        <taxon>Eukaryota</taxon>
        <taxon>Fungi</taxon>
        <taxon>Fungi incertae sedis</taxon>
        <taxon>Chytridiomycota</taxon>
        <taxon>Chytridiomycota incertae sedis</taxon>
        <taxon>Chytridiomycetes</taxon>
        <taxon>Caulochytriales</taxon>
        <taxon>Caulochytriaceae</taxon>
        <taxon>Caulochytrium</taxon>
    </lineage>
</organism>
<dbReference type="Pfam" id="PF00561">
    <property type="entry name" value="Abhydrolase_1"/>
    <property type="match status" value="1"/>
</dbReference>
<dbReference type="GO" id="GO:0052689">
    <property type="term" value="F:carboxylic ester hydrolase activity"/>
    <property type="evidence" value="ECO:0007669"/>
    <property type="project" value="TreeGrafter"/>
</dbReference>
<dbReference type="EMBL" id="ML014113">
    <property type="protein sequence ID" value="RKP04145.1"/>
    <property type="molecule type" value="Genomic_DNA"/>
</dbReference>
<feature type="non-terminal residue" evidence="3">
    <location>
        <position position="296"/>
    </location>
</feature>
<sequence>SASVAASTPPKRVLVLAHGYGAGLGFFYRCLRALGEQAGWRVFAIDWLGMAGSSRTPLPSLGKDTACESEESLDATEAYYVDSLEAWRERVGVERMTLLGHSFGGYLAHRYALKYPQRVDHLILASPAGVPESPPKEVLDAMGAERPWLFSVFTRLWLAGVTPQSLIRWAGPWGGHLTRVYTRRRFPLMAVDELTVFEDYLSAISAGRGAGEFGFMRLFQPGVFAKRPIVRTFARLTMPTTFIYGTEDWMDWRAAADHLDRFSARSQVMMVDKAGHHLYMDNPEAFSAAIISVMRR</sequence>
<evidence type="ECO:0000313" key="4">
    <source>
        <dbReference type="Proteomes" id="UP000274922"/>
    </source>
</evidence>
<evidence type="ECO:0000259" key="2">
    <source>
        <dbReference type="Pfam" id="PF00561"/>
    </source>
</evidence>
<dbReference type="GO" id="GO:0006654">
    <property type="term" value="P:phosphatidic acid biosynthetic process"/>
    <property type="evidence" value="ECO:0007669"/>
    <property type="project" value="TreeGrafter"/>
</dbReference>
<dbReference type="InterPro" id="IPR000073">
    <property type="entry name" value="AB_hydrolase_1"/>
</dbReference>
<dbReference type="GO" id="GO:0005739">
    <property type="term" value="C:mitochondrion"/>
    <property type="evidence" value="ECO:0007669"/>
    <property type="project" value="TreeGrafter"/>
</dbReference>
<evidence type="ECO:0000256" key="1">
    <source>
        <dbReference type="ARBA" id="ARBA00038097"/>
    </source>
</evidence>
<dbReference type="Proteomes" id="UP000274922">
    <property type="component" value="Unassembled WGS sequence"/>
</dbReference>
<dbReference type="InterPro" id="IPR029058">
    <property type="entry name" value="AB_hydrolase_fold"/>
</dbReference>
<protein>
    <recommendedName>
        <fullName evidence="2">AB hydrolase-1 domain-containing protein</fullName>
    </recommendedName>
</protein>